<feature type="transmembrane region" description="Helical" evidence="7">
    <location>
        <begin position="363"/>
        <end position="383"/>
    </location>
</feature>
<evidence type="ECO:0000256" key="5">
    <source>
        <dbReference type="ARBA" id="ARBA00022759"/>
    </source>
</evidence>
<sequence length="394" mass="44565">MEVGSLLLLLVWALPQSGMVKGEVVRDFKECNWFFQNKRPPQGFPVRGRFRICQRYKNHYHYATLYNSGMRIPVYSAYRYPCSMGQSAGYRPSPWFYEPQIDDQNAPGTMRSSSADFSERQAVDEDYQDSGYDRGHLYPFALNEKESATATCTLTNAVPEEHAANVNWYQEAESVAEKLARICHKSGRSMYLMTGAANPTKTKMKNRVSVPGLVWTALCCTYSRDQNNDPCLNNNAGLEGQDVLRYNRDFSFAFMKQMKPERKTTHVTVRQLQKKLRVGQLFDNCRGMNENQEEEIFREVEGLIQGKIINPANRGSSPLQPLGYEVCVGIFQFIHHKLLAPGQSVVRVVLDITMEIATTIAPIFHGILTIVGVLAINVFGILINNNSGYSANLN</sequence>
<dbReference type="PANTHER" id="PTHR21472">
    <property type="entry name" value="ENDONUCLEASE DOMAIN-CONTAINING 1 PROTEIN ENDOD1"/>
    <property type="match status" value="1"/>
</dbReference>
<dbReference type="InterPro" id="IPR001604">
    <property type="entry name" value="Endo_G_ENPP1-like_dom"/>
</dbReference>
<evidence type="ECO:0008006" key="13">
    <source>
        <dbReference type="Google" id="ProtNLM"/>
    </source>
</evidence>
<dbReference type="OrthoDB" id="69221at2759"/>
<dbReference type="EMBL" id="BEZZ01000859">
    <property type="protein sequence ID" value="GCC36617.1"/>
    <property type="molecule type" value="Genomic_DNA"/>
</dbReference>
<dbReference type="Gene3D" id="3.40.570.10">
    <property type="entry name" value="Extracellular Endonuclease, subunit A"/>
    <property type="match status" value="1"/>
</dbReference>
<evidence type="ECO:0000256" key="3">
    <source>
        <dbReference type="ARBA" id="ARBA00022722"/>
    </source>
</evidence>
<evidence type="ECO:0000256" key="8">
    <source>
        <dbReference type="SAM" id="SignalP"/>
    </source>
</evidence>
<dbReference type="GO" id="GO:0004519">
    <property type="term" value="F:endonuclease activity"/>
    <property type="evidence" value="ECO:0007669"/>
    <property type="project" value="UniProtKB-KW"/>
</dbReference>
<dbReference type="InterPro" id="IPR044925">
    <property type="entry name" value="His-Me_finger_sf"/>
</dbReference>
<dbReference type="OMA" id="NHYHYAT"/>
<evidence type="ECO:0000313" key="11">
    <source>
        <dbReference type="EMBL" id="GCC36617.1"/>
    </source>
</evidence>
<dbReference type="STRING" id="137246.A0A401T1Y4"/>
<dbReference type="AlphaFoldDB" id="A0A401T1Y4"/>
<keyword evidence="6" id="KW-0460">Magnesium</keyword>
<feature type="chain" id="PRO_5019102009" description="Endonuclease domain-containing 1 protein-like" evidence="8">
    <location>
        <begin position="23"/>
        <end position="394"/>
    </location>
</feature>
<dbReference type="SUPFAM" id="SSF54060">
    <property type="entry name" value="His-Me finger endonucleases"/>
    <property type="match status" value="1"/>
</dbReference>
<feature type="domain" description="DNA/RNA non-specific endonuclease/pyrophosphatase/phosphodiesterase" evidence="10">
    <location>
        <begin position="58"/>
        <end position="291"/>
    </location>
</feature>
<keyword evidence="3" id="KW-0540">Nuclease</keyword>
<evidence type="ECO:0000313" key="12">
    <source>
        <dbReference type="Proteomes" id="UP000287033"/>
    </source>
</evidence>
<dbReference type="Proteomes" id="UP000287033">
    <property type="component" value="Unassembled WGS sequence"/>
</dbReference>
<evidence type="ECO:0000256" key="1">
    <source>
        <dbReference type="ARBA" id="ARBA00001946"/>
    </source>
</evidence>
<keyword evidence="7" id="KW-1133">Transmembrane helix</keyword>
<dbReference type="InterPro" id="IPR018524">
    <property type="entry name" value="DNA/RNA_endonuclease_AS"/>
</dbReference>
<reference evidence="11 12" key="1">
    <citation type="journal article" date="2018" name="Nat. Ecol. Evol.">
        <title>Shark genomes provide insights into elasmobranch evolution and the origin of vertebrates.</title>
        <authorList>
            <person name="Hara Y"/>
            <person name="Yamaguchi K"/>
            <person name="Onimaru K"/>
            <person name="Kadota M"/>
            <person name="Koyanagi M"/>
            <person name="Keeley SD"/>
            <person name="Tatsumi K"/>
            <person name="Tanaka K"/>
            <person name="Motone F"/>
            <person name="Kageyama Y"/>
            <person name="Nozu R"/>
            <person name="Adachi N"/>
            <person name="Nishimura O"/>
            <person name="Nakagawa R"/>
            <person name="Tanegashima C"/>
            <person name="Kiyatake I"/>
            <person name="Matsumoto R"/>
            <person name="Murakumo K"/>
            <person name="Nishida K"/>
            <person name="Terakita A"/>
            <person name="Kuratani S"/>
            <person name="Sato K"/>
            <person name="Hyodo S Kuraku.S."/>
        </authorList>
    </citation>
    <scope>NUCLEOTIDE SEQUENCE [LARGE SCALE GENOMIC DNA]</scope>
</reference>
<evidence type="ECO:0000256" key="2">
    <source>
        <dbReference type="ARBA" id="ARBA00010052"/>
    </source>
</evidence>
<keyword evidence="7" id="KW-0472">Membrane</keyword>
<evidence type="ECO:0000256" key="7">
    <source>
        <dbReference type="SAM" id="Phobius"/>
    </source>
</evidence>
<keyword evidence="12" id="KW-1185">Reference proteome</keyword>
<feature type="domain" description="ENPP1-3/EXOG-like endonuclease/phosphodiesterase" evidence="9">
    <location>
        <begin position="59"/>
        <end position="275"/>
    </location>
</feature>
<keyword evidence="8" id="KW-0732">Signal</keyword>
<dbReference type="PANTHER" id="PTHR21472:SF8">
    <property type="entry name" value="ENDONUCLEASE DOMAIN-CONTAINING 1 PROTEIN"/>
    <property type="match status" value="1"/>
</dbReference>
<dbReference type="GO" id="GO:0016787">
    <property type="term" value="F:hydrolase activity"/>
    <property type="evidence" value="ECO:0007669"/>
    <property type="project" value="InterPro"/>
</dbReference>
<evidence type="ECO:0000259" key="9">
    <source>
        <dbReference type="SMART" id="SM00477"/>
    </source>
</evidence>
<gene>
    <name evidence="11" type="ORF">chiPu_0015112</name>
</gene>
<comment type="caution">
    <text evidence="11">The sequence shown here is derived from an EMBL/GenBank/DDBJ whole genome shotgun (WGS) entry which is preliminary data.</text>
</comment>
<accession>A0A401T1Y4</accession>
<evidence type="ECO:0000256" key="6">
    <source>
        <dbReference type="ARBA" id="ARBA00022842"/>
    </source>
</evidence>
<keyword evidence="7" id="KW-0812">Transmembrane</keyword>
<dbReference type="SMART" id="SM00892">
    <property type="entry name" value="Endonuclease_NS"/>
    <property type="match status" value="1"/>
</dbReference>
<keyword evidence="5" id="KW-0378">Hydrolase</keyword>
<comment type="similarity">
    <text evidence="2">Belongs to the DNA/RNA non-specific endonuclease family.</text>
</comment>
<keyword evidence="4" id="KW-0479">Metal-binding</keyword>
<dbReference type="Pfam" id="PF01223">
    <property type="entry name" value="Endonuclease_NS"/>
    <property type="match status" value="1"/>
</dbReference>
<feature type="signal peptide" evidence="8">
    <location>
        <begin position="1"/>
        <end position="22"/>
    </location>
</feature>
<evidence type="ECO:0000259" key="10">
    <source>
        <dbReference type="SMART" id="SM00892"/>
    </source>
</evidence>
<dbReference type="PROSITE" id="PS01070">
    <property type="entry name" value="NUCLEASE_NON_SPEC"/>
    <property type="match status" value="1"/>
</dbReference>
<organism evidence="11 12">
    <name type="scientific">Chiloscyllium punctatum</name>
    <name type="common">Brownbanded bambooshark</name>
    <name type="synonym">Hemiscyllium punctatum</name>
    <dbReference type="NCBI Taxonomy" id="137246"/>
    <lineage>
        <taxon>Eukaryota</taxon>
        <taxon>Metazoa</taxon>
        <taxon>Chordata</taxon>
        <taxon>Craniata</taxon>
        <taxon>Vertebrata</taxon>
        <taxon>Chondrichthyes</taxon>
        <taxon>Elasmobranchii</taxon>
        <taxon>Galeomorphii</taxon>
        <taxon>Galeoidea</taxon>
        <taxon>Orectolobiformes</taxon>
        <taxon>Hemiscylliidae</taxon>
        <taxon>Chiloscyllium</taxon>
    </lineage>
</organism>
<protein>
    <recommendedName>
        <fullName evidence="13">Endonuclease domain-containing 1 protein-like</fullName>
    </recommendedName>
</protein>
<dbReference type="SMART" id="SM00477">
    <property type="entry name" value="NUC"/>
    <property type="match status" value="1"/>
</dbReference>
<dbReference type="InterPro" id="IPR039015">
    <property type="entry name" value="ENDOD1"/>
</dbReference>
<comment type="cofactor">
    <cofactor evidence="1">
        <name>Mg(2+)</name>
        <dbReference type="ChEBI" id="CHEBI:18420"/>
    </cofactor>
</comment>
<evidence type="ECO:0000256" key="4">
    <source>
        <dbReference type="ARBA" id="ARBA00022723"/>
    </source>
</evidence>
<name>A0A401T1Y4_CHIPU</name>
<dbReference type="InterPro" id="IPR044929">
    <property type="entry name" value="DNA/RNA_non-sp_Endonuclease_sf"/>
</dbReference>
<dbReference type="GO" id="GO:0046872">
    <property type="term" value="F:metal ion binding"/>
    <property type="evidence" value="ECO:0007669"/>
    <property type="project" value="UniProtKB-KW"/>
</dbReference>
<proteinExistence type="inferred from homology"/>
<dbReference type="InterPro" id="IPR020821">
    <property type="entry name" value="ENPP1-3/EXOG-like_nuc-like"/>
</dbReference>
<dbReference type="GO" id="GO:0003676">
    <property type="term" value="F:nucleic acid binding"/>
    <property type="evidence" value="ECO:0007669"/>
    <property type="project" value="InterPro"/>
</dbReference>
<keyword evidence="5" id="KW-0255">Endonuclease</keyword>